<gene>
    <name evidence="3" type="ORF">O1R50_05280</name>
</gene>
<dbReference type="Proteomes" id="UP001146067">
    <property type="component" value="Unassembled WGS sequence"/>
</dbReference>
<keyword evidence="4" id="KW-1185">Reference proteome</keyword>
<dbReference type="Gene3D" id="3.30.530.20">
    <property type="match status" value="1"/>
</dbReference>
<dbReference type="Pfam" id="PF08327">
    <property type="entry name" value="AHSA1"/>
    <property type="match status" value="1"/>
</dbReference>
<name>A0A9X3SS51_9ACTN</name>
<evidence type="ECO:0000259" key="2">
    <source>
        <dbReference type="Pfam" id="PF08327"/>
    </source>
</evidence>
<evidence type="ECO:0000313" key="4">
    <source>
        <dbReference type="Proteomes" id="UP001146067"/>
    </source>
</evidence>
<feature type="domain" description="Activator of Hsp90 ATPase homologue 1/2-like C-terminal" evidence="2">
    <location>
        <begin position="17"/>
        <end position="131"/>
    </location>
</feature>
<reference evidence="3" key="1">
    <citation type="submission" date="2022-12" db="EMBL/GenBank/DDBJ databases">
        <title>Gycomyces niveus sp.nov.,a novel actinomycete isolated from soil in Shouguan.</title>
        <authorList>
            <person name="Yang X."/>
        </authorList>
    </citation>
    <scope>NUCLEOTIDE SEQUENCE</scope>
    <source>
        <strain evidence="3">NEAU-A15</strain>
    </source>
</reference>
<protein>
    <submittedName>
        <fullName evidence="3">SRPBCC domain-containing protein</fullName>
    </submittedName>
</protein>
<comment type="caution">
    <text evidence="3">The sequence shown here is derived from an EMBL/GenBank/DDBJ whole genome shotgun (WGS) entry which is preliminary data.</text>
</comment>
<dbReference type="InterPro" id="IPR023393">
    <property type="entry name" value="START-like_dom_sf"/>
</dbReference>
<dbReference type="AlphaFoldDB" id="A0A9X3SS51"/>
<comment type="similarity">
    <text evidence="1">Belongs to the AHA1 family.</text>
</comment>
<dbReference type="EMBL" id="JAPZVP010000003">
    <property type="protein sequence ID" value="MDA1359023.1"/>
    <property type="molecule type" value="Genomic_DNA"/>
</dbReference>
<organism evidence="3 4">
    <name type="scientific">Glycomyces luteolus</name>
    <dbReference type="NCBI Taxonomy" id="2670330"/>
    <lineage>
        <taxon>Bacteria</taxon>
        <taxon>Bacillati</taxon>
        <taxon>Actinomycetota</taxon>
        <taxon>Actinomycetes</taxon>
        <taxon>Glycomycetales</taxon>
        <taxon>Glycomycetaceae</taxon>
        <taxon>Glycomyces</taxon>
    </lineage>
</organism>
<dbReference type="SUPFAM" id="SSF55961">
    <property type="entry name" value="Bet v1-like"/>
    <property type="match status" value="1"/>
</dbReference>
<evidence type="ECO:0000313" key="3">
    <source>
        <dbReference type="EMBL" id="MDA1359023.1"/>
    </source>
</evidence>
<accession>A0A9X3SS51</accession>
<evidence type="ECO:0000256" key="1">
    <source>
        <dbReference type="ARBA" id="ARBA00006817"/>
    </source>
</evidence>
<dbReference type="InterPro" id="IPR013538">
    <property type="entry name" value="ASHA1/2-like_C"/>
</dbReference>
<dbReference type="CDD" id="cd07814">
    <property type="entry name" value="SRPBCC_CalC_Aha1-like"/>
    <property type="match status" value="1"/>
</dbReference>
<proteinExistence type="inferred from homology"/>
<sequence>MVDILHRIAVEGKDSQETYDALATLEGLSRWWTENTTGATDVGGEISFKFENGEFGMKVVEAEPGKRVLWEVVGGDVPEWIGTKIHWDLREEGEYTVVLFKHEGWREPIEFMHHCSTKWGSFLMSFKQFLETGRGAPWPHDVHVDNWG</sequence>
<dbReference type="RefSeq" id="WP_270108849.1">
    <property type="nucleotide sequence ID" value="NZ_JAPZVP010000003.1"/>
</dbReference>